<evidence type="ECO:0000313" key="3">
    <source>
        <dbReference type="EMBL" id="GFR41588.1"/>
    </source>
</evidence>
<keyword evidence="1" id="KW-0175">Coiled coil</keyword>
<feature type="compositionally biased region" description="Low complexity" evidence="2">
    <location>
        <begin position="609"/>
        <end position="636"/>
    </location>
</feature>
<feature type="coiled-coil region" evidence="1">
    <location>
        <begin position="2"/>
        <end position="71"/>
    </location>
</feature>
<evidence type="ECO:0000256" key="2">
    <source>
        <dbReference type="SAM" id="MobiDB-lite"/>
    </source>
</evidence>
<feature type="non-terminal residue" evidence="3">
    <location>
        <position position="707"/>
    </location>
</feature>
<reference evidence="3 4" key="1">
    <citation type="journal article" date="2021" name="Sci. Rep.">
        <title>Genome sequencing of the multicellular alga Astrephomene provides insights into convergent evolution of germ-soma differentiation.</title>
        <authorList>
            <person name="Yamashita S."/>
            <person name="Yamamoto K."/>
            <person name="Matsuzaki R."/>
            <person name="Suzuki S."/>
            <person name="Yamaguchi H."/>
            <person name="Hirooka S."/>
            <person name="Minakuchi Y."/>
            <person name="Miyagishima S."/>
            <person name="Kawachi M."/>
            <person name="Toyoda A."/>
            <person name="Nozaki H."/>
        </authorList>
    </citation>
    <scope>NUCLEOTIDE SEQUENCE [LARGE SCALE GENOMIC DNA]</scope>
    <source>
        <strain evidence="3 4">NIES-4017</strain>
    </source>
</reference>
<dbReference type="AlphaFoldDB" id="A0AAD3DJ01"/>
<dbReference type="EMBL" id="BMAR01000002">
    <property type="protein sequence ID" value="GFR41588.1"/>
    <property type="molecule type" value="Genomic_DNA"/>
</dbReference>
<keyword evidence="4" id="KW-1185">Reference proteome</keyword>
<feature type="region of interest" description="Disordered" evidence="2">
    <location>
        <begin position="515"/>
        <end position="544"/>
    </location>
</feature>
<evidence type="ECO:0008006" key="5">
    <source>
        <dbReference type="Google" id="ProtNLM"/>
    </source>
</evidence>
<gene>
    <name evidence="3" type="ORF">Agub_g2310</name>
</gene>
<dbReference type="Proteomes" id="UP001054857">
    <property type="component" value="Unassembled WGS sequence"/>
</dbReference>
<organism evidence="3 4">
    <name type="scientific">Astrephomene gubernaculifera</name>
    <dbReference type="NCBI Taxonomy" id="47775"/>
    <lineage>
        <taxon>Eukaryota</taxon>
        <taxon>Viridiplantae</taxon>
        <taxon>Chlorophyta</taxon>
        <taxon>core chlorophytes</taxon>
        <taxon>Chlorophyceae</taxon>
        <taxon>CS clade</taxon>
        <taxon>Chlamydomonadales</taxon>
        <taxon>Astrephomenaceae</taxon>
        <taxon>Astrephomene</taxon>
    </lineage>
</organism>
<evidence type="ECO:0000313" key="4">
    <source>
        <dbReference type="Proteomes" id="UP001054857"/>
    </source>
</evidence>
<feature type="region of interest" description="Disordered" evidence="2">
    <location>
        <begin position="679"/>
        <end position="707"/>
    </location>
</feature>
<feature type="region of interest" description="Disordered" evidence="2">
    <location>
        <begin position="601"/>
        <end position="636"/>
    </location>
</feature>
<dbReference type="PANTHER" id="PTHR38394:SF1">
    <property type="entry name" value="NEUROFILAMENT LIGHT PROTEIN"/>
    <property type="match status" value="1"/>
</dbReference>
<dbReference type="PANTHER" id="PTHR38394">
    <property type="entry name" value="NEUROFILAMENT LIGHT PROTEIN"/>
    <property type="match status" value="1"/>
</dbReference>
<evidence type="ECO:0000256" key="1">
    <source>
        <dbReference type="SAM" id="Coils"/>
    </source>
</evidence>
<feature type="region of interest" description="Disordered" evidence="2">
    <location>
        <begin position="407"/>
        <end position="458"/>
    </location>
</feature>
<comment type="caution">
    <text evidence="3">The sequence shown here is derived from an EMBL/GenBank/DDBJ whole genome shotgun (WGS) entry which is preliminary data.</text>
</comment>
<protein>
    <recommendedName>
        <fullName evidence="5">UVR domain-containing protein</fullName>
    </recommendedName>
</protein>
<feature type="coiled-coil region" evidence="1">
    <location>
        <begin position="163"/>
        <end position="303"/>
    </location>
</feature>
<feature type="compositionally biased region" description="Low complexity" evidence="2">
    <location>
        <begin position="535"/>
        <end position="544"/>
    </location>
</feature>
<sequence>EVASLRALLAAKEAALEEAEAAVAVAAEIVRQHAAAYDGDLASLAEARGLLEAEEAQVAGQEQALQESERQAAARSAAVDDHQAQLRQQATALGAAAAAMRAEAEGLVARVAAAAASQEQRRALAQADDAAREELRGLERVIADVGADLARISEQRGRLAAERAAAQEALAGLQRTMPELEAAKRAAAANKDFREAARLSGELKALTLQAESAAAQLARHSAALSELAAAEGSKASELQELRGMLGEAQRQAAEAHHRYLVFCLQLSHAALEEAAAAELYEEAGSLQAEVAAAEAEALQLERTWGFVRSTATATVTAAAAAATAAGHPAEAATAGMPNPTFGESSAATAALLQEGEEGQDEVAADCAMGMTAAAAALQRLSLESSAANSVMSAAAITAAGSASLPGGLLPYSQQQQQPQQQQQQQYQGYPQASPSMLLSPPPSSALAQSSGNHASPSLLPSTLPAAALAPMQVFGPAVAMSPSGTAELVTPTAAALLAPADGVMMLGEAAVPAAGATATTDPGSYEPPQPYLDEPSSSASLLPPMPLSPQQQQLYIEPQQVENFAGDNMDATTSTATTGAPVVTTAGPAAAATVTAHQEAYGTRSGVESSLSGNSSLHSSSGSLAGSAGHAGKPPVASAAAPVTAFQGAAVPAADALFTLLQPRHSSGLTIESFVSSSEDGAGSLYMEPPLSLPLPPALQQQPQGQQ</sequence>
<accession>A0AAD3DJ01</accession>
<name>A0AAD3DJ01_9CHLO</name>
<feature type="compositionally biased region" description="Low complexity" evidence="2">
    <location>
        <begin position="698"/>
        <end position="707"/>
    </location>
</feature>
<proteinExistence type="predicted"/>